<accession>A0AC60Q6R6</accession>
<dbReference type="EMBL" id="JABSTQ010009402">
    <property type="protein sequence ID" value="KAG0429551.1"/>
    <property type="molecule type" value="Genomic_DNA"/>
</dbReference>
<gene>
    <name evidence="1" type="ORF">HPB47_023528</name>
</gene>
<protein>
    <submittedName>
        <fullName evidence="1">Uncharacterized protein</fullName>
    </submittedName>
</protein>
<sequence>MRPRDGLNLSNWKPYQVAQHISTEAKITIEELHAATKLQLNHESNIVIVSTPHIEVVQAITQIHHLRLGGRDYPTYTYVASPDNSIKGVVHDIEPGSTPEQLLHHLEAPGYRILHARLLGNTGTALVTFEGRKIPPYVQYQSALQRCFPYRPIRQVCTKCLVAGHRADVCPTPHIKIRLKCAVPNPPADHVCAPKCTQCHGDHPTNDTSCPQRFAKPRATQRVSRPSRRAQHGGHGNTGRDRSNSRRQQNQTRSQSRPASRPNSRPGQQPRGSLPGPQQTPAGASAKQEATTGQALQPDNTLDGALHRHAAGELGDAAHRVSDLAPTHQPIIPPSRGTHNNPPS</sequence>
<dbReference type="Proteomes" id="UP000805193">
    <property type="component" value="Unassembled WGS sequence"/>
</dbReference>
<evidence type="ECO:0000313" key="1">
    <source>
        <dbReference type="EMBL" id="KAG0429551.1"/>
    </source>
</evidence>
<organism evidence="1 2">
    <name type="scientific">Ixodes persulcatus</name>
    <name type="common">Taiga tick</name>
    <dbReference type="NCBI Taxonomy" id="34615"/>
    <lineage>
        <taxon>Eukaryota</taxon>
        <taxon>Metazoa</taxon>
        <taxon>Ecdysozoa</taxon>
        <taxon>Arthropoda</taxon>
        <taxon>Chelicerata</taxon>
        <taxon>Arachnida</taxon>
        <taxon>Acari</taxon>
        <taxon>Parasitiformes</taxon>
        <taxon>Ixodida</taxon>
        <taxon>Ixodoidea</taxon>
        <taxon>Ixodidae</taxon>
        <taxon>Ixodinae</taxon>
        <taxon>Ixodes</taxon>
    </lineage>
</organism>
<evidence type="ECO:0000313" key="2">
    <source>
        <dbReference type="Proteomes" id="UP000805193"/>
    </source>
</evidence>
<name>A0AC60Q6R6_IXOPE</name>
<proteinExistence type="predicted"/>
<comment type="caution">
    <text evidence="1">The sequence shown here is derived from an EMBL/GenBank/DDBJ whole genome shotgun (WGS) entry which is preliminary data.</text>
</comment>
<reference evidence="1 2" key="1">
    <citation type="journal article" date="2020" name="Cell">
        <title>Large-Scale Comparative Analyses of Tick Genomes Elucidate Their Genetic Diversity and Vector Capacities.</title>
        <authorList>
            <consortium name="Tick Genome and Microbiome Consortium (TIGMIC)"/>
            <person name="Jia N."/>
            <person name="Wang J."/>
            <person name="Shi W."/>
            <person name="Du L."/>
            <person name="Sun Y."/>
            <person name="Zhan W."/>
            <person name="Jiang J.F."/>
            <person name="Wang Q."/>
            <person name="Zhang B."/>
            <person name="Ji P."/>
            <person name="Bell-Sakyi L."/>
            <person name="Cui X.M."/>
            <person name="Yuan T.T."/>
            <person name="Jiang B.G."/>
            <person name="Yang W.F."/>
            <person name="Lam T.T."/>
            <person name="Chang Q.C."/>
            <person name="Ding S.J."/>
            <person name="Wang X.J."/>
            <person name="Zhu J.G."/>
            <person name="Ruan X.D."/>
            <person name="Zhao L."/>
            <person name="Wei J.T."/>
            <person name="Ye R.Z."/>
            <person name="Que T.C."/>
            <person name="Du C.H."/>
            <person name="Zhou Y.H."/>
            <person name="Cheng J.X."/>
            <person name="Dai P.F."/>
            <person name="Guo W.B."/>
            <person name="Han X.H."/>
            <person name="Huang E.J."/>
            <person name="Li L.F."/>
            <person name="Wei W."/>
            <person name="Gao Y.C."/>
            <person name="Liu J.Z."/>
            <person name="Shao H.Z."/>
            <person name="Wang X."/>
            <person name="Wang C.C."/>
            <person name="Yang T.C."/>
            <person name="Huo Q.B."/>
            <person name="Li W."/>
            <person name="Chen H.Y."/>
            <person name="Chen S.E."/>
            <person name="Zhou L.G."/>
            <person name="Ni X.B."/>
            <person name="Tian J.H."/>
            <person name="Sheng Y."/>
            <person name="Liu T."/>
            <person name="Pan Y.S."/>
            <person name="Xia L.Y."/>
            <person name="Li J."/>
            <person name="Zhao F."/>
            <person name="Cao W.C."/>
        </authorList>
    </citation>
    <scope>NUCLEOTIDE SEQUENCE [LARGE SCALE GENOMIC DNA]</scope>
    <source>
        <strain evidence="1">Iper-2018</strain>
    </source>
</reference>
<keyword evidence="2" id="KW-1185">Reference proteome</keyword>